<keyword evidence="1" id="KW-0813">Transport</keyword>
<dbReference type="NCBIfam" id="NF007013">
    <property type="entry name" value="PRK09477.1"/>
    <property type="match status" value="1"/>
</dbReference>
<dbReference type="NCBIfam" id="TIGR02163">
    <property type="entry name" value="napH"/>
    <property type="match status" value="1"/>
</dbReference>
<dbReference type="Proteomes" id="UP000659047">
    <property type="component" value="Unassembled WGS sequence"/>
</dbReference>
<feature type="transmembrane region" description="Helical" evidence="8">
    <location>
        <begin position="70"/>
        <end position="99"/>
    </location>
</feature>
<keyword evidence="2" id="KW-0004">4Fe-4S</keyword>
<feature type="transmembrane region" description="Helical" evidence="8">
    <location>
        <begin position="139"/>
        <end position="157"/>
    </location>
</feature>
<evidence type="ECO:0000313" key="10">
    <source>
        <dbReference type="EMBL" id="MBK4715508.1"/>
    </source>
</evidence>
<dbReference type="PROSITE" id="PS51379">
    <property type="entry name" value="4FE4S_FER_2"/>
    <property type="match status" value="1"/>
</dbReference>
<dbReference type="PANTHER" id="PTHR30176:SF3">
    <property type="entry name" value="FERREDOXIN-TYPE PROTEIN NAPH"/>
    <property type="match status" value="1"/>
</dbReference>
<feature type="transmembrane region" description="Helical" evidence="8">
    <location>
        <begin position="30"/>
        <end position="50"/>
    </location>
</feature>
<dbReference type="Pfam" id="PF12801">
    <property type="entry name" value="Fer4_5"/>
    <property type="match status" value="2"/>
</dbReference>
<proteinExistence type="predicted"/>
<keyword evidence="3" id="KW-0479">Metal-binding</keyword>
<dbReference type="GO" id="GO:0046872">
    <property type="term" value="F:metal ion binding"/>
    <property type="evidence" value="ECO:0007669"/>
    <property type="project" value="UniProtKB-KW"/>
</dbReference>
<accession>A0A8K0V1Z3</accession>
<dbReference type="EMBL" id="JAEPBH010000020">
    <property type="protein sequence ID" value="MBK4715508.1"/>
    <property type="molecule type" value="Genomic_DNA"/>
</dbReference>
<dbReference type="PANTHER" id="PTHR30176">
    <property type="entry name" value="FERREDOXIN-TYPE PROTEIN NAPH"/>
    <property type="match status" value="1"/>
</dbReference>
<sequence length="287" mass="30811">MANLKRDAGRDAWAKKGGWRSLRWLVLRRITQLLILGLFLSGPGFGVWILHGNYSGSLLLNTVPLSDPLMILQSLAAGHLPGALALAGAAVVLAGYALIGKRVFCGWVCPVNPLADLAAWLRRRFGITRSAALPRSLRYVVLILVLAGSAAFGGMVWEWLNPVSLMGRGLIFGFGAGVWLLAALFVFDLLIVEHGFCGHLCPLGALYGLAGAKGALEISAAGRDKCTRCMDCFHICPEPHVLRAPVLNKESPARVTHRDCIACGRCVDICAEEVLTITTRWSSGAKS</sequence>
<dbReference type="InterPro" id="IPR051684">
    <property type="entry name" value="Electron_Trans/Redox"/>
</dbReference>
<organism evidence="10 11">
    <name type="scientific">Tenebrionibacter intestinalis</name>
    <dbReference type="NCBI Taxonomy" id="2799638"/>
    <lineage>
        <taxon>Bacteria</taxon>
        <taxon>Pseudomonadati</taxon>
        <taxon>Pseudomonadota</taxon>
        <taxon>Gammaproteobacteria</taxon>
        <taxon>Enterobacterales</taxon>
        <taxon>Enterobacteriaceae</taxon>
        <taxon>Tenebrionibacter/Tenebrionicola group</taxon>
        <taxon>Tenebrionibacter</taxon>
    </lineage>
</organism>
<feature type="transmembrane region" description="Helical" evidence="8">
    <location>
        <begin position="169"/>
        <end position="192"/>
    </location>
</feature>
<keyword evidence="6" id="KW-0408">Iron</keyword>
<evidence type="ECO:0000256" key="7">
    <source>
        <dbReference type="ARBA" id="ARBA00023014"/>
    </source>
</evidence>
<dbReference type="Pfam" id="PF13237">
    <property type="entry name" value="Fer4_10"/>
    <property type="match status" value="1"/>
</dbReference>
<dbReference type="PROSITE" id="PS00198">
    <property type="entry name" value="4FE4S_FER_1"/>
    <property type="match status" value="1"/>
</dbReference>
<dbReference type="RefSeq" id="WP_238713734.1">
    <property type="nucleotide sequence ID" value="NZ_JAEPBH010000020.1"/>
</dbReference>
<dbReference type="InterPro" id="IPR017896">
    <property type="entry name" value="4Fe4S_Fe-S-bd"/>
</dbReference>
<dbReference type="InterPro" id="IPR011886">
    <property type="entry name" value="NapH_MauN"/>
</dbReference>
<dbReference type="AlphaFoldDB" id="A0A8K0V1Z3"/>
<evidence type="ECO:0000256" key="3">
    <source>
        <dbReference type="ARBA" id="ARBA00022723"/>
    </source>
</evidence>
<evidence type="ECO:0000256" key="6">
    <source>
        <dbReference type="ARBA" id="ARBA00023004"/>
    </source>
</evidence>
<dbReference type="GO" id="GO:0051539">
    <property type="term" value="F:4 iron, 4 sulfur cluster binding"/>
    <property type="evidence" value="ECO:0007669"/>
    <property type="project" value="UniProtKB-KW"/>
</dbReference>
<keyword evidence="8" id="KW-1133">Transmembrane helix</keyword>
<evidence type="ECO:0000256" key="5">
    <source>
        <dbReference type="ARBA" id="ARBA00022982"/>
    </source>
</evidence>
<dbReference type="Gene3D" id="3.30.70.20">
    <property type="match status" value="1"/>
</dbReference>
<keyword evidence="7" id="KW-0411">Iron-sulfur</keyword>
<name>A0A8K0V1Z3_9ENTR</name>
<dbReference type="InterPro" id="IPR017900">
    <property type="entry name" value="4Fe4S_Fe_S_CS"/>
</dbReference>
<evidence type="ECO:0000259" key="9">
    <source>
        <dbReference type="PROSITE" id="PS51379"/>
    </source>
</evidence>
<protein>
    <submittedName>
        <fullName evidence="10">Quinol dehydrogenase ferredoxin subunit NapH</fullName>
    </submittedName>
</protein>
<keyword evidence="11" id="KW-1185">Reference proteome</keyword>
<dbReference type="GO" id="GO:0005886">
    <property type="term" value="C:plasma membrane"/>
    <property type="evidence" value="ECO:0007669"/>
    <property type="project" value="TreeGrafter"/>
</dbReference>
<keyword evidence="4" id="KW-0677">Repeat</keyword>
<evidence type="ECO:0000256" key="1">
    <source>
        <dbReference type="ARBA" id="ARBA00022448"/>
    </source>
</evidence>
<feature type="domain" description="4Fe-4S ferredoxin-type" evidence="9">
    <location>
        <begin position="251"/>
        <end position="280"/>
    </location>
</feature>
<keyword evidence="5" id="KW-0249">Electron transport</keyword>
<keyword evidence="8" id="KW-0472">Membrane</keyword>
<evidence type="ECO:0000256" key="2">
    <source>
        <dbReference type="ARBA" id="ARBA00022485"/>
    </source>
</evidence>
<keyword evidence="8" id="KW-0812">Transmembrane</keyword>
<evidence type="ECO:0000256" key="8">
    <source>
        <dbReference type="SAM" id="Phobius"/>
    </source>
</evidence>
<dbReference type="SUPFAM" id="SSF54862">
    <property type="entry name" value="4Fe-4S ferredoxins"/>
    <property type="match status" value="1"/>
</dbReference>
<evidence type="ECO:0000313" key="11">
    <source>
        <dbReference type="Proteomes" id="UP000659047"/>
    </source>
</evidence>
<reference evidence="10" key="1">
    <citation type="submission" date="2021-01" db="EMBL/GenBank/DDBJ databases">
        <title>Intestinitalea alba gen. nov., sp. nov., a novel genus of the family Enterobacteriaceae, isolated from the gut of the plastic-eating mealworm Tenebrio molitor L.</title>
        <authorList>
            <person name="Yang Y."/>
        </authorList>
    </citation>
    <scope>NUCLEOTIDE SEQUENCE</scope>
    <source>
        <strain evidence="10">BIT-L3</strain>
    </source>
</reference>
<evidence type="ECO:0000256" key="4">
    <source>
        <dbReference type="ARBA" id="ARBA00022737"/>
    </source>
</evidence>
<gene>
    <name evidence="10" type="primary">napH</name>
    <name evidence="10" type="ORF">JJB97_09220</name>
</gene>
<comment type="caution">
    <text evidence="10">The sequence shown here is derived from an EMBL/GenBank/DDBJ whole genome shotgun (WGS) entry which is preliminary data.</text>
</comment>